<keyword evidence="1" id="KW-0472">Membrane</keyword>
<name>A0A9X3CGZ6_9VIBR</name>
<reference evidence="2" key="1">
    <citation type="submission" date="2022-02" db="EMBL/GenBank/DDBJ databases">
        <title>Vibrio sp. nov., a new bacterium isolated from Bohai sea, China.</title>
        <authorList>
            <person name="Yuan Y."/>
        </authorList>
    </citation>
    <scope>NUCLEOTIDE SEQUENCE</scope>
    <source>
        <strain evidence="2">DBSS07</strain>
    </source>
</reference>
<dbReference type="RefSeq" id="WP_265688755.1">
    <property type="nucleotide sequence ID" value="NZ_JAKRRX010000129.1"/>
</dbReference>
<protein>
    <recommendedName>
        <fullName evidence="4">DUF1240 domain-containing protein</fullName>
    </recommendedName>
</protein>
<organism evidence="2 3">
    <name type="scientific">Vibrio paucivorans</name>
    <dbReference type="NCBI Taxonomy" id="2829489"/>
    <lineage>
        <taxon>Bacteria</taxon>
        <taxon>Pseudomonadati</taxon>
        <taxon>Pseudomonadota</taxon>
        <taxon>Gammaproteobacteria</taxon>
        <taxon>Vibrionales</taxon>
        <taxon>Vibrionaceae</taxon>
        <taxon>Vibrio</taxon>
    </lineage>
</organism>
<evidence type="ECO:0000313" key="2">
    <source>
        <dbReference type="EMBL" id="MCW8335632.1"/>
    </source>
</evidence>
<gene>
    <name evidence="2" type="ORF">MD483_17615</name>
</gene>
<feature type="transmembrane region" description="Helical" evidence="1">
    <location>
        <begin position="39"/>
        <end position="63"/>
    </location>
</feature>
<evidence type="ECO:0000256" key="1">
    <source>
        <dbReference type="SAM" id="Phobius"/>
    </source>
</evidence>
<dbReference type="Proteomes" id="UP001155586">
    <property type="component" value="Unassembled WGS sequence"/>
</dbReference>
<dbReference type="EMBL" id="JAKRRX010000129">
    <property type="protein sequence ID" value="MCW8335632.1"/>
    <property type="molecule type" value="Genomic_DNA"/>
</dbReference>
<evidence type="ECO:0008006" key="4">
    <source>
        <dbReference type="Google" id="ProtNLM"/>
    </source>
</evidence>
<keyword evidence="1" id="KW-1133">Transmembrane helix</keyword>
<sequence length="134" mass="15345">MIIVRLAASLVLLSLGFWITNINISPLLLESNIVTTSGIINIWAGIASFFWGGYGLIYYIFIFHRYNNKSLILDFNKMTIVIGIIISPLLSIFIFYTTNVKVQNYVECTDLREISTRYSSRTYAKSIDLCKQEK</sequence>
<keyword evidence="1" id="KW-0812">Transmembrane</keyword>
<accession>A0A9X3CGZ6</accession>
<keyword evidence="3" id="KW-1185">Reference proteome</keyword>
<comment type="caution">
    <text evidence="2">The sequence shown here is derived from an EMBL/GenBank/DDBJ whole genome shotgun (WGS) entry which is preliminary data.</text>
</comment>
<dbReference type="AlphaFoldDB" id="A0A9X3CGZ6"/>
<evidence type="ECO:0000313" key="3">
    <source>
        <dbReference type="Proteomes" id="UP001155586"/>
    </source>
</evidence>
<feature type="transmembrane region" description="Helical" evidence="1">
    <location>
        <begin position="75"/>
        <end position="96"/>
    </location>
</feature>
<proteinExistence type="predicted"/>